<keyword evidence="1" id="KW-0472">Membrane</keyword>
<organism evidence="2 3">
    <name type="scientific">Dentiscutata erythropus</name>
    <dbReference type="NCBI Taxonomy" id="1348616"/>
    <lineage>
        <taxon>Eukaryota</taxon>
        <taxon>Fungi</taxon>
        <taxon>Fungi incertae sedis</taxon>
        <taxon>Mucoromycota</taxon>
        <taxon>Glomeromycotina</taxon>
        <taxon>Glomeromycetes</taxon>
        <taxon>Diversisporales</taxon>
        <taxon>Gigasporaceae</taxon>
        <taxon>Dentiscutata</taxon>
    </lineage>
</organism>
<accession>A0A9N9EHI1</accession>
<keyword evidence="1" id="KW-1133">Transmembrane helix</keyword>
<keyword evidence="3" id="KW-1185">Reference proteome</keyword>
<feature type="transmembrane region" description="Helical" evidence="1">
    <location>
        <begin position="839"/>
        <end position="857"/>
    </location>
</feature>
<feature type="transmembrane region" description="Helical" evidence="1">
    <location>
        <begin position="935"/>
        <end position="955"/>
    </location>
</feature>
<name>A0A9N9EHI1_9GLOM</name>
<dbReference type="EMBL" id="CAJVPY010007240">
    <property type="protein sequence ID" value="CAG8677421.1"/>
    <property type="molecule type" value="Genomic_DNA"/>
</dbReference>
<keyword evidence="1" id="KW-0812">Transmembrane</keyword>
<dbReference type="AlphaFoldDB" id="A0A9N9EHI1"/>
<dbReference type="OrthoDB" id="2323852at2759"/>
<proteinExistence type="predicted"/>
<feature type="transmembrane region" description="Helical" evidence="1">
    <location>
        <begin position="869"/>
        <end position="886"/>
    </location>
</feature>
<protein>
    <submittedName>
        <fullName evidence="2">14161_t:CDS:1</fullName>
    </submittedName>
</protein>
<reference evidence="2" key="1">
    <citation type="submission" date="2021-06" db="EMBL/GenBank/DDBJ databases">
        <authorList>
            <person name="Kallberg Y."/>
            <person name="Tangrot J."/>
            <person name="Rosling A."/>
        </authorList>
    </citation>
    <scope>NUCLEOTIDE SEQUENCE</scope>
    <source>
        <strain evidence="2">MA453B</strain>
    </source>
</reference>
<gene>
    <name evidence="2" type="ORF">DERYTH_LOCUS11594</name>
</gene>
<evidence type="ECO:0000256" key="1">
    <source>
        <dbReference type="SAM" id="Phobius"/>
    </source>
</evidence>
<evidence type="ECO:0000313" key="2">
    <source>
        <dbReference type="EMBL" id="CAG8677421.1"/>
    </source>
</evidence>
<sequence>MSTEKPQETIVNIEDKGEKVKELYLAISPHGDFVVEFVLSSSESILWDLQLRMYNVDNVEDLEKYDYLDKKKAHLDQKNGLSYRKLSEIAASKNTFVKEQTDLIKSLIKSRNKLSLSIAVSDRLKSYKSTVRLLAISCISEYDMTYYPPSSFSNPTPKPGFTIVYLINEDYSIGKEILRLDKCGGIVKLFSKNEDNKKTDKDNFQTIDKYFLVILNVSGIHNHHFEHLNKPTSKIQSLKYHFEHLYKPTSKIQSFYYPKRIYKAIERNKFSAERNLKYFLRCLNKHYFLVDTTKEGAKYMELYDLKTIQLVNTFKRRNLNSSKNNMLDISDNFTISHNNKLLAYKSGNQVKLYLTECGLEIASIILEDGKPFYDYFMHFFINDERLLIYQSKYNWTFWDIFGSVQMSLKLKNPLELDLKFSDILNTNHYQLERSNSFVIVIKNKEEKESFEDKKVYDDLILDYTHLQRKKLDSYYYIIEPWLELGKGAPRYSFYLDKEKEILLLIGNDTIQVWHDRKDKNDQARERILEYISVIDKKNDVKKIEYAIKKFKLTMDSQPVIEIGDDDDVIEACRTFKILNKQVNEVDYFLSSDENRYSKFQKIIKQTQNIIVRFIQLYPTTWRLLDVRYDLLGILIKADEYQLIKYVLFNEKKDIDYSQKRILKTLDYLVSKLEKNELSPDIKPDRDSILHEESLHMPQNSSWEGKQNTISKAYEDPIYLGYLLEYYSNKAVKNIRWMNTVGDILPWLFRKDNVPDVQMVPLIDFVNNKSPEVKGNKFMNFLKSIVLPNKLLYGVCTIPFITLLDCAEYDYNDPFYFNPSMEAIINFMWYSSKSPWLKSLYIFIIYLLSYSIISWMYIAHIQVTGDFQKILGHALFIFLGYASYIGLSQSSTTYKVFNGSTIVYNMTEEKPEDIFTNPFNAIIAAYNWDSILLDGWGFWPLLIISVIGNFIFVIILQNVIISFMSAAFENADKNGKHVILALQSRLICDYANLENSVLTSGKSNLNYKFKDNLRVKYICFYNEPSITKTWKEESKECESSPIYSNIESLKQTEEDESEFFIEKENIKFIWTSADKKAEEAA</sequence>
<evidence type="ECO:0000313" key="3">
    <source>
        <dbReference type="Proteomes" id="UP000789405"/>
    </source>
</evidence>
<comment type="caution">
    <text evidence="2">The sequence shown here is derived from an EMBL/GenBank/DDBJ whole genome shotgun (WGS) entry which is preliminary data.</text>
</comment>
<dbReference type="Proteomes" id="UP000789405">
    <property type="component" value="Unassembled WGS sequence"/>
</dbReference>